<dbReference type="Proteomes" id="UP000183832">
    <property type="component" value="Unassembled WGS sequence"/>
</dbReference>
<reference evidence="1 2" key="1">
    <citation type="submission" date="2015-04" db="EMBL/GenBank/DDBJ databases">
        <authorList>
            <person name="Syromyatnikov M.Y."/>
            <person name="Popov V.N."/>
        </authorList>
    </citation>
    <scope>NUCLEOTIDE SEQUENCE [LARGE SCALE GENOMIC DNA]</scope>
</reference>
<name>A0A1J1I5X8_9DIPT</name>
<sequence length="67" mass="7958">MNRLTKFKKKIKRNKKNSRFRLKNVILKLNEVTSLDSMHNFTIVKAITFAVAPLYVRTYISTEQNRT</sequence>
<protein>
    <submittedName>
        <fullName evidence="1">CLUMA_CG008475, isoform A</fullName>
    </submittedName>
</protein>
<evidence type="ECO:0000313" key="2">
    <source>
        <dbReference type="Proteomes" id="UP000183832"/>
    </source>
</evidence>
<dbReference type="OrthoDB" id="10066429at2759"/>
<proteinExistence type="predicted"/>
<keyword evidence="2" id="KW-1185">Reference proteome</keyword>
<dbReference type="EMBL" id="CVRI01000040">
    <property type="protein sequence ID" value="CRK94988.1"/>
    <property type="molecule type" value="Genomic_DNA"/>
</dbReference>
<gene>
    <name evidence="1" type="ORF">CLUMA_CG008475</name>
</gene>
<accession>A0A1J1I5X8</accession>
<organism evidence="1 2">
    <name type="scientific">Clunio marinus</name>
    <dbReference type="NCBI Taxonomy" id="568069"/>
    <lineage>
        <taxon>Eukaryota</taxon>
        <taxon>Metazoa</taxon>
        <taxon>Ecdysozoa</taxon>
        <taxon>Arthropoda</taxon>
        <taxon>Hexapoda</taxon>
        <taxon>Insecta</taxon>
        <taxon>Pterygota</taxon>
        <taxon>Neoptera</taxon>
        <taxon>Endopterygota</taxon>
        <taxon>Diptera</taxon>
        <taxon>Nematocera</taxon>
        <taxon>Chironomoidea</taxon>
        <taxon>Chironomidae</taxon>
        <taxon>Clunio</taxon>
    </lineage>
</organism>
<dbReference type="AlphaFoldDB" id="A0A1J1I5X8"/>
<evidence type="ECO:0000313" key="1">
    <source>
        <dbReference type="EMBL" id="CRK94988.1"/>
    </source>
</evidence>